<evidence type="ECO:0000256" key="15">
    <source>
        <dbReference type="RuleBase" id="RU362047"/>
    </source>
</evidence>
<dbReference type="PRINTS" id="PR00728">
    <property type="entry name" value="SIGNALPTASE"/>
</dbReference>
<dbReference type="STRING" id="45607.A0A2T0FEL9"/>
<comment type="similarity">
    <text evidence="3 15">Belongs to the peptidase S26B family.</text>
</comment>
<evidence type="ECO:0000256" key="6">
    <source>
        <dbReference type="ARBA" id="ARBA00022670"/>
    </source>
</evidence>
<evidence type="ECO:0000256" key="14">
    <source>
        <dbReference type="ARBA" id="ARBA00047037"/>
    </source>
</evidence>
<organism evidence="16 17">
    <name type="scientific">Wickerhamiella sorbophila</name>
    <dbReference type="NCBI Taxonomy" id="45607"/>
    <lineage>
        <taxon>Eukaryota</taxon>
        <taxon>Fungi</taxon>
        <taxon>Dikarya</taxon>
        <taxon>Ascomycota</taxon>
        <taxon>Saccharomycotina</taxon>
        <taxon>Dipodascomycetes</taxon>
        <taxon>Dipodascales</taxon>
        <taxon>Trichomonascaceae</taxon>
        <taxon>Wickerhamiella</taxon>
    </lineage>
</organism>
<evidence type="ECO:0000256" key="13">
    <source>
        <dbReference type="ARBA" id="ARBA00045533"/>
    </source>
</evidence>
<dbReference type="Proteomes" id="UP000238350">
    <property type="component" value="Unassembled WGS sequence"/>
</dbReference>
<keyword evidence="12 15" id="KW-0472">Membrane</keyword>
<dbReference type="EMBL" id="NDIQ01000001">
    <property type="protein sequence ID" value="PRT53407.1"/>
    <property type="molecule type" value="Genomic_DNA"/>
</dbReference>
<keyword evidence="11 15" id="KW-1133">Transmembrane helix</keyword>
<evidence type="ECO:0000256" key="3">
    <source>
        <dbReference type="ARBA" id="ARBA00011035"/>
    </source>
</evidence>
<dbReference type="InterPro" id="IPR019756">
    <property type="entry name" value="Pept_S26A_signal_pept_1_Ser-AS"/>
</dbReference>
<accession>A0A2T0FEL9</accession>
<feature type="transmembrane region" description="Helical" evidence="15">
    <location>
        <begin position="12"/>
        <end position="32"/>
    </location>
</feature>
<comment type="function">
    <text evidence="13">Catalytic component of the signal peptidase complex (SPC) which catalyzes the cleavage of N-terminal signal sequences from nascent proteins as they are translocated into the lumen of the endoplasmic reticulum. Specifically cleaves N-terminal signal peptides that contain a hydrophobic alpha-helix (h-region) shorter than 18-20 amino acids.</text>
</comment>
<dbReference type="PROSITE" id="PS00501">
    <property type="entry name" value="SPASE_I_1"/>
    <property type="match status" value="1"/>
</dbReference>
<evidence type="ECO:0000256" key="12">
    <source>
        <dbReference type="ARBA" id="ARBA00023136"/>
    </source>
</evidence>
<comment type="subunit">
    <text evidence="14">Component of the signal peptidase complex (SPC) composed of a catalytic subunit SEC11 and three accessory subunits SPC1, SPC2 and SPC3. The complex induces a local thinning of the ER membrane which is used to measure the length of the signal peptide (SP) h-region of protein substrates. This ensures the selectivity of the complex towards h-regions shorter than 18-20 amino acids. SPC associates with the translocon complex.</text>
</comment>
<keyword evidence="10 15" id="KW-0735">Signal-anchor</keyword>
<dbReference type="InterPro" id="IPR001733">
    <property type="entry name" value="Peptidase_S26B"/>
</dbReference>
<dbReference type="NCBIfam" id="TIGR02228">
    <property type="entry name" value="sigpep_I_arch"/>
    <property type="match status" value="1"/>
</dbReference>
<comment type="caution">
    <text evidence="16">The sequence shown here is derived from an EMBL/GenBank/DDBJ whole genome shotgun (WGS) entry which is preliminary data.</text>
</comment>
<evidence type="ECO:0000313" key="16">
    <source>
        <dbReference type="EMBL" id="PRT53407.1"/>
    </source>
</evidence>
<dbReference type="GeneID" id="36514776"/>
<dbReference type="SUPFAM" id="SSF51306">
    <property type="entry name" value="LexA/Signal peptidase"/>
    <property type="match status" value="1"/>
</dbReference>
<dbReference type="InterPro" id="IPR019533">
    <property type="entry name" value="Peptidase_S26"/>
</dbReference>
<proteinExistence type="inferred from homology"/>
<evidence type="ECO:0000256" key="11">
    <source>
        <dbReference type="ARBA" id="ARBA00022989"/>
    </source>
</evidence>
<keyword evidence="6 15" id="KW-0645">Protease</keyword>
<evidence type="ECO:0000256" key="10">
    <source>
        <dbReference type="ARBA" id="ARBA00022968"/>
    </source>
</evidence>
<dbReference type="AlphaFoldDB" id="A0A2T0FEL9"/>
<keyword evidence="17" id="KW-1185">Reference proteome</keyword>
<dbReference type="PANTHER" id="PTHR10806:SF6">
    <property type="entry name" value="SIGNAL PEPTIDASE COMPLEX CATALYTIC SUBUNIT SEC11"/>
    <property type="match status" value="1"/>
</dbReference>
<dbReference type="PANTHER" id="PTHR10806">
    <property type="entry name" value="SIGNAL PEPTIDASE COMPLEX CATALYTIC SUBUNIT SEC11"/>
    <property type="match status" value="1"/>
</dbReference>
<evidence type="ECO:0000256" key="5">
    <source>
        <dbReference type="ARBA" id="ARBA00019685"/>
    </source>
</evidence>
<comment type="catalytic activity">
    <reaction evidence="1 15">
        <text>Cleavage of hydrophobic, N-terminal signal or leader sequences from secreted and periplasmic proteins.</text>
        <dbReference type="EC" id="3.4.21.89"/>
    </reaction>
</comment>
<comment type="subcellular location">
    <subcellularLocation>
        <location evidence="2">Endoplasmic reticulum membrane</location>
        <topology evidence="2">Single-pass type II membrane protein</topology>
    </subcellularLocation>
</comment>
<sequence length="172" mass="19304">MQLNIRDIKRNAHQVLGMILILSGAFMCYKALSLIANTSTPVVVVLSGSMEPAFQRGDILFMWNRQSRVNVGDIVVYDTKVRNIPIVHRVLRQHASSRKQLVLTKGDNNPLDDLDLYAYKQMYLDRAKDITGGVVKAYFPKLGYATILLTENPTLRTVVIGISLLSQLLSNE</sequence>
<evidence type="ECO:0000313" key="17">
    <source>
        <dbReference type="Proteomes" id="UP000238350"/>
    </source>
</evidence>
<dbReference type="EC" id="3.4.21.89" evidence="4 15"/>
<dbReference type="GO" id="GO:0009003">
    <property type="term" value="F:signal peptidase activity"/>
    <property type="evidence" value="ECO:0007669"/>
    <property type="project" value="UniProtKB-EC"/>
</dbReference>
<reference evidence="16 17" key="1">
    <citation type="submission" date="2017-04" db="EMBL/GenBank/DDBJ databases">
        <title>Genome sequencing of [Candida] sorbophila.</title>
        <authorList>
            <person name="Ahn J.O."/>
        </authorList>
    </citation>
    <scope>NUCLEOTIDE SEQUENCE [LARGE SCALE GENOMIC DNA]</scope>
    <source>
        <strain evidence="16 17">DS02</strain>
    </source>
</reference>
<dbReference type="OrthoDB" id="10257561at2759"/>
<dbReference type="InterPro" id="IPR036286">
    <property type="entry name" value="LexA/Signal_pep-like_sf"/>
</dbReference>
<evidence type="ECO:0000256" key="9">
    <source>
        <dbReference type="ARBA" id="ARBA00022824"/>
    </source>
</evidence>
<evidence type="ECO:0000256" key="8">
    <source>
        <dbReference type="ARBA" id="ARBA00022801"/>
    </source>
</evidence>
<protein>
    <recommendedName>
        <fullName evidence="5 15">Signal peptidase complex catalytic subunit SEC11</fullName>
        <ecNumber evidence="4 15">3.4.21.89</ecNumber>
    </recommendedName>
</protein>
<evidence type="ECO:0000256" key="2">
    <source>
        <dbReference type="ARBA" id="ARBA00004648"/>
    </source>
</evidence>
<name>A0A2T0FEL9_9ASCO</name>
<dbReference type="RefSeq" id="XP_024663353.1">
    <property type="nucleotide sequence ID" value="XM_024807585.1"/>
</dbReference>
<keyword evidence="8 15" id="KW-0378">Hydrolase</keyword>
<evidence type="ECO:0000256" key="7">
    <source>
        <dbReference type="ARBA" id="ARBA00022692"/>
    </source>
</evidence>
<dbReference type="GO" id="GO:0005787">
    <property type="term" value="C:signal peptidase complex"/>
    <property type="evidence" value="ECO:0007669"/>
    <property type="project" value="TreeGrafter"/>
</dbReference>
<keyword evidence="7 15" id="KW-0812">Transmembrane</keyword>
<dbReference type="GO" id="GO:0006465">
    <property type="term" value="P:signal peptide processing"/>
    <property type="evidence" value="ECO:0007669"/>
    <property type="project" value="UniProtKB-UniRule"/>
</dbReference>
<dbReference type="CDD" id="cd06530">
    <property type="entry name" value="S26_SPase_I"/>
    <property type="match status" value="1"/>
</dbReference>
<gene>
    <name evidence="16" type="ORF">B9G98_01027</name>
</gene>
<evidence type="ECO:0000256" key="4">
    <source>
        <dbReference type="ARBA" id="ARBA00013208"/>
    </source>
</evidence>
<keyword evidence="9 15" id="KW-0256">Endoplasmic reticulum</keyword>
<evidence type="ECO:0000256" key="1">
    <source>
        <dbReference type="ARBA" id="ARBA00000677"/>
    </source>
</evidence>
<dbReference type="GO" id="GO:0004252">
    <property type="term" value="F:serine-type endopeptidase activity"/>
    <property type="evidence" value="ECO:0007669"/>
    <property type="project" value="InterPro"/>
</dbReference>